<organism evidence="2">
    <name type="scientific">marine sediment metagenome</name>
    <dbReference type="NCBI Taxonomy" id="412755"/>
    <lineage>
        <taxon>unclassified sequences</taxon>
        <taxon>metagenomes</taxon>
        <taxon>ecological metagenomes</taxon>
    </lineage>
</organism>
<feature type="transmembrane region" description="Helical" evidence="1">
    <location>
        <begin position="118"/>
        <end position="140"/>
    </location>
</feature>
<evidence type="ECO:0000313" key="2">
    <source>
        <dbReference type="EMBL" id="KKK98934.1"/>
    </source>
</evidence>
<accession>A0A0F9C9A9</accession>
<sequence length="147" mass="16868">MNSKYKEYLKLNKNLLIAAGIDFIISAFVAQQLSYLEPYLNTSITLVADFVTYFSVFIALFLFDNRKKYKSNSDKTDWPSVKSDLKKILSSVGIGEVAYLTSRWFFQFHFLNIGIEAYQASVSAQIIAFVLFMIVTNIVVKLTKLYK</sequence>
<feature type="transmembrane region" description="Helical" evidence="1">
    <location>
        <begin position="15"/>
        <end position="33"/>
    </location>
</feature>
<gene>
    <name evidence="2" type="ORF">LCGC14_2637780</name>
</gene>
<name>A0A0F9C9A9_9ZZZZ</name>
<feature type="transmembrane region" description="Helical" evidence="1">
    <location>
        <begin position="88"/>
        <end position="106"/>
    </location>
</feature>
<dbReference type="AlphaFoldDB" id="A0A0F9C9A9"/>
<comment type="caution">
    <text evidence="2">The sequence shown here is derived from an EMBL/GenBank/DDBJ whole genome shotgun (WGS) entry which is preliminary data.</text>
</comment>
<evidence type="ECO:0000256" key="1">
    <source>
        <dbReference type="SAM" id="Phobius"/>
    </source>
</evidence>
<feature type="transmembrane region" description="Helical" evidence="1">
    <location>
        <begin position="39"/>
        <end position="63"/>
    </location>
</feature>
<protein>
    <submittedName>
        <fullName evidence="2">Uncharacterized protein</fullName>
    </submittedName>
</protein>
<dbReference type="EMBL" id="LAZR01045407">
    <property type="protein sequence ID" value="KKK98934.1"/>
    <property type="molecule type" value="Genomic_DNA"/>
</dbReference>
<reference evidence="2" key="1">
    <citation type="journal article" date="2015" name="Nature">
        <title>Complex archaea that bridge the gap between prokaryotes and eukaryotes.</title>
        <authorList>
            <person name="Spang A."/>
            <person name="Saw J.H."/>
            <person name="Jorgensen S.L."/>
            <person name="Zaremba-Niedzwiedzka K."/>
            <person name="Martijn J."/>
            <person name="Lind A.E."/>
            <person name="van Eijk R."/>
            <person name="Schleper C."/>
            <person name="Guy L."/>
            <person name="Ettema T.J."/>
        </authorList>
    </citation>
    <scope>NUCLEOTIDE SEQUENCE</scope>
</reference>
<keyword evidence="1" id="KW-0812">Transmembrane</keyword>
<keyword evidence="1" id="KW-1133">Transmembrane helix</keyword>
<keyword evidence="1" id="KW-0472">Membrane</keyword>
<proteinExistence type="predicted"/>